<dbReference type="PANTHER" id="PTHR43798">
    <property type="entry name" value="MONOACYLGLYCEROL LIPASE"/>
    <property type="match status" value="1"/>
</dbReference>
<name>A0A3L7AUB0_9MICO</name>
<evidence type="ECO:0000313" key="2">
    <source>
        <dbReference type="EMBL" id="RLP84119.1"/>
    </source>
</evidence>
<dbReference type="Gene3D" id="3.40.50.1820">
    <property type="entry name" value="alpha/beta hydrolase"/>
    <property type="match status" value="1"/>
</dbReference>
<sequence>MKKIIKVPLIVIGSIAALIAAGLGTTSVVNAVASQREMGGLEHYGQLVEVDGKKMNVLVQGDGPETIVMLPGLGTGAPAVDFAPVIDKLSPTYRVVAVEPLGYGLSDDTEVPRTSDNIVKEVHTALAELGVTKYALMGHSIAGIYALDYVNTYPSEVTAFVGIDSSVPNQPGSESIQGLEDLRGLKPLGLMRVLDSLAPSMYEGIDAYSAAQKEQMEILARHNALNDVAVSEAGLTGQNFEAARKQSFPTDLPVLLFVANSDNEEVPGWLELHQEQAATTSQGQVISLKGEHYLHHTQSEAIATETIAYLSAHTPAP</sequence>
<organism evidence="2 3">
    <name type="scientific">Mycetocola lacteus</name>
    <dbReference type="NCBI Taxonomy" id="76637"/>
    <lineage>
        <taxon>Bacteria</taxon>
        <taxon>Bacillati</taxon>
        <taxon>Actinomycetota</taxon>
        <taxon>Actinomycetes</taxon>
        <taxon>Micrococcales</taxon>
        <taxon>Microbacteriaceae</taxon>
        <taxon>Mycetocola</taxon>
    </lineage>
</organism>
<accession>A0A3L7AUB0</accession>
<protein>
    <submittedName>
        <fullName evidence="2">Alpha/beta hydrolase</fullName>
    </submittedName>
</protein>
<gene>
    <name evidence="2" type="ORF">D9V34_04820</name>
</gene>
<dbReference type="AlphaFoldDB" id="A0A3L7AUB0"/>
<dbReference type="EMBL" id="RCUY01000002">
    <property type="protein sequence ID" value="RLP84119.1"/>
    <property type="molecule type" value="Genomic_DNA"/>
</dbReference>
<dbReference type="Pfam" id="PF00561">
    <property type="entry name" value="Abhydrolase_1"/>
    <property type="match status" value="1"/>
</dbReference>
<feature type="domain" description="AB hydrolase-1" evidence="1">
    <location>
        <begin position="66"/>
        <end position="178"/>
    </location>
</feature>
<proteinExistence type="predicted"/>
<dbReference type="OrthoDB" id="7185741at2"/>
<dbReference type="Proteomes" id="UP000269438">
    <property type="component" value="Unassembled WGS sequence"/>
</dbReference>
<dbReference type="InterPro" id="IPR000073">
    <property type="entry name" value="AB_hydrolase_1"/>
</dbReference>
<dbReference type="GO" id="GO:0016020">
    <property type="term" value="C:membrane"/>
    <property type="evidence" value="ECO:0007669"/>
    <property type="project" value="TreeGrafter"/>
</dbReference>
<dbReference type="GO" id="GO:0016787">
    <property type="term" value="F:hydrolase activity"/>
    <property type="evidence" value="ECO:0007669"/>
    <property type="project" value="UniProtKB-KW"/>
</dbReference>
<keyword evidence="2" id="KW-0378">Hydrolase</keyword>
<comment type="caution">
    <text evidence="2">The sequence shown here is derived from an EMBL/GenBank/DDBJ whole genome shotgun (WGS) entry which is preliminary data.</text>
</comment>
<evidence type="ECO:0000313" key="3">
    <source>
        <dbReference type="Proteomes" id="UP000269438"/>
    </source>
</evidence>
<reference evidence="2 3" key="1">
    <citation type="submission" date="2018-10" db="EMBL/GenBank/DDBJ databases">
        <authorList>
            <person name="Li J."/>
        </authorList>
    </citation>
    <scope>NUCLEOTIDE SEQUENCE [LARGE SCALE GENOMIC DNA]</scope>
    <source>
        <strain evidence="2 3">JCM 11654</strain>
    </source>
</reference>
<keyword evidence="3" id="KW-1185">Reference proteome</keyword>
<dbReference type="PANTHER" id="PTHR43798:SF33">
    <property type="entry name" value="HYDROLASE, PUTATIVE (AFU_ORTHOLOGUE AFUA_2G14860)-RELATED"/>
    <property type="match status" value="1"/>
</dbReference>
<evidence type="ECO:0000259" key="1">
    <source>
        <dbReference type="Pfam" id="PF00561"/>
    </source>
</evidence>
<dbReference type="InterPro" id="IPR029058">
    <property type="entry name" value="AB_hydrolase_fold"/>
</dbReference>
<dbReference type="InterPro" id="IPR050266">
    <property type="entry name" value="AB_hydrolase_sf"/>
</dbReference>
<dbReference type="SUPFAM" id="SSF53474">
    <property type="entry name" value="alpha/beta-Hydrolases"/>
    <property type="match status" value="1"/>
</dbReference>
<dbReference type="RefSeq" id="WP_121687729.1">
    <property type="nucleotide sequence ID" value="NZ_RCUY01000002.1"/>
</dbReference>